<keyword evidence="2" id="KW-0012">Acyltransferase</keyword>
<name>A0A8J3I452_9CHLR</name>
<dbReference type="RefSeq" id="WP_220195911.1">
    <property type="nucleotide sequence ID" value="NZ_BNJF01000002.1"/>
</dbReference>
<dbReference type="Pfam" id="PF13508">
    <property type="entry name" value="Acetyltransf_7"/>
    <property type="match status" value="1"/>
</dbReference>
<evidence type="ECO:0000313" key="5">
    <source>
        <dbReference type="Proteomes" id="UP000612362"/>
    </source>
</evidence>
<dbReference type="Gene3D" id="3.40.630.30">
    <property type="match status" value="1"/>
</dbReference>
<dbReference type="AlphaFoldDB" id="A0A8J3I452"/>
<gene>
    <name evidence="4" type="ORF">KSX_47010</name>
</gene>
<proteinExistence type="predicted"/>
<keyword evidence="5" id="KW-1185">Reference proteome</keyword>
<evidence type="ECO:0000259" key="3">
    <source>
        <dbReference type="PROSITE" id="PS51186"/>
    </source>
</evidence>
<dbReference type="InterPro" id="IPR000182">
    <property type="entry name" value="GNAT_dom"/>
</dbReference>
<reference evidence="4" key="1">
    <citation type="submission" date="2020-10" db="EMBL/GenBank/DDBJ databases">
        <title>Taxonomic study of unclassified bacteria belonging to the class Ktedonobacteria.</title>
        <authorList>
            <person name="Yabe S."/>
            <person name="Wang C.M."/>
            <person name="Zheng Y."/>
            <person name="Sakai Y."/>
            <person name="Cavaletti L."/>
            <person name="Monciardini P."/>
            <person name="Donadio S."/>
        </authorList>
    </citation>
    <scope>NUCLEOTIDE SEQUENCE</scope>
    <source>
        <strain evidence="4">SOSP1-1</strain>
    </source>
</reference>
<organism evidence="4 5">
    <name type="scientific">Ktedonospora formicarum</name>
    <dbReference type="NCBI Taxonomy" id="2778364"/>
    <lineage>
        <taxon>Bacteria</taxon>
        <taxon>Bacillati</taxon>
        <taxon>Chloroflexota</taxon>
        <taxon>Ktedonobacteria</taxon>
        <taxon>Ktedonobacterales</taxon>
        <taxon>Ktedonobacteraceae</taxon>
        <taxon>Ktedonospora</taxon>
    </lineage>
</organism>
<protein>
    <submittedName>
        <fullName evidence="4">Acetyltransferase</fullName>
    </submittedName>
</protein>
<feature type="domain" description="N-acetyltransferase" evidence="3">
    <location>
        <begin position="153"/>
        <end position="288"/>
    </location>
</feature>
<dbReference type="PROSITE" id="PS51186">
    <property type="entry name" value="GNAT"/>
    <property type="match status" value="2"/>
</dbReference>
<dbReference type="PANTHER" id="PTHR43877:SF2">
    <property type="entry name" value="AMINOALKYLPHOSPHONATE N-ACETYLTRANSFERASE-RELATED"/>
    <property type="match status" value="1"/>
</dbReference>
<dbReference type="Proteomes" id="UP000612362">
    <property type="component" value="Unassembled WGS sequence"/>
</dbReference>
<dbReference type="PANTHER" id="PTHR43877">
    <property type="entry name" value="AMINOALKYLPHOSPHONATE N-ACETYLTRANSFERASE-RELATED-RELATED"/>
    <property type="match status" value="1"/>
</dbReference>
<comment type="caution">
    <text evidence="4">The sequence shown here is derived from an EMBL/GenBank/DDBJ whole genome shotgun (WGS) entry which is preliminary data.</text>
</comment>
<evidence type="ECO:0000256" key="2">
    <source>
        <dbReference type="ARBA" id="ARBA00023315"/>
    </source>
</evidence>
<dbReference type="InterPro" id="IPR050832">
    <property type="entry name" value="Bact_Acetyltransf"/>
</dbReference>
<dbReference type="GO" id="GO:0016747">
    <property type="term" value="F:acyltransferase activity, transferring groups other than amino-acyl groups"/>
    <property type="evidence" value="ECO:0007669"/>
    <property type="project" value="InterPro"/>
</dbReference>
<evidence type="ECO:0000313" key="4">
    <source>
        <dbReference type="EMBL" id="GHO46538.1"/>
    </source>
</evidence>
<dbReference type="CDD" id="cd04301">
    <property type="entry name" value="NAT_SF"/>
    <property type="match status" value="2"/>
</dbReference>
<accession>A0A8J3I452</accession>
<dbReference type="EMBL" id="BNJF01000002">
    <property type="protein sequence ID" value="GHO46538.1"/>
    <property type="molecule type" value="Genomic_DNA"/>
</dbReference>
<keyword evidence="1" id="KW-0808">Transferase</keyword>
<dbReference type="Pfam" id="PF00583">
    <property type="entry name" value="Acetyltransf_1"/>
    <property type="match status" value="1"/>
</dbReference>
<dbReference type="SUPFAM" id="SSF55729">
    <property type="entry name" value="Acyl-CoA N-acyltransferases (Nat)"/>
    <property type="match status" value="2"/>
</dbReference>
<feature type="domain" description="N-acetyltransferase" evidence="3">
    <location>
        <begin position="9"/>
        <end position="141"/>
    </location>
</feature>
<sequence length="288" mass="32120">MSQVEPHTIIKEEITKADHASVRDLLSICEQHDGQGIPINLETLNDGPGNGLLYYRDAVLVGVAFIFSMDTIETIGSVHPSYRRQGIGSELLKALKAYSQSQNKQGLTLMCSNALPGGEEFARHFDAEYCFSEYHMELQLPLNGQPTTKDNALSLRQAEPSEASLVTDISAQAFGDDPNDFGPWIQQAILKPGRRFFFVRHHDNIIGVISAVQEDEQSADITTFGILPAYRKRGYGRQVLTHMVEMLLAEGWQKIALDVETENSNALTLYQSCGFQQARVYSYHNIPL</sequence>
<evidence type="ECO:0000256" key="1">
    <source>
        <dbReference type="ARBA" id="ARBA00022679"/>
    </source>
</evidence>
<dbReference type="InterPro" id="IPR016181">
    <property type="entry name" value="Acyl_CoA_acyltransferase"/>
</dbReference>